<dbReference type="Proteomes" id="UP001212997">
    <property type="component" value="Unassembled WGS sequence"/>
</dbReference>
<organism evidence="2 3">
    <name type="scientific">Meripilus lineatus</name>
    <dbReference type="NCBI Taxonomy" id="2056292"/>
    <lineage>
        <taxon>Eukaryota</taxon>
        <taxon>Fungi</taxon>
        <taxon>Dikarya</taxon>
        <taxon>Basidiomycota</taxon>
        <taxon>Agaricomycotina</taxon>
        <taxon>Agaricomycetes</taxon>
        <taxon>Polyporales</taxon>
        <taxon>Meripilaceae</taxon>
        <taxon>Meripilus</taxon>
    </lineage>
</organism>
<dbReference type="Pfam" id="PF12937">
    <property type="entry name" value="F-box-like"/>
    <property type="match status" value="1"/>
</dbReference>
<dbReference type="CDD" id="cd09917">
    <property type="entry name" value="F-box_SF"/>
    <property type="match status" value="1"/>
</dbReference>
<comment type="caution">
    <text evidence="2">The sequence shown here is derived from an EMBL/GenBank/DDBJ whole genome shotgun (WGS) entry which is preliminary data.</text>
</comment>
<evidence type="ECO:0000313" key="2">
    <source>
        <dbReference type="EMBL" id="KAJ3484321.1"/>
    </source>
</evidence>
<proteinExistence type="predicted"/>
<reference evidence="2" key="1">
    <citation type="submission" date="2022-07" db="EMBL/GenBank/DDBJ databases">
        <title>Genome Sequence of Physisporinus lineatus.</title>
        <authorList>
            <person name="Buettner E."/>
        </authorList>
    </citation>
    <scope>NUCLEOTIDE SEQUENCE</scope>
    <source>
        <strain evidence="2">VT162</strain>
    </source>
</reference>
<keyword evidence="3" id="KW-1185">Reference proteome</keyword>
<evidence type="ECO:0000313" key="3">
    <source>
        <dbReference type="Proteomes" id="UP001212997"/>
    </source>
</evidence>
<sequence length="426" mass="48554">MSSIKDHGISVISPKYAPKMTFNCSNSIFDLPAFPRSARPCYQQGMGLPVEIWLYIISFLEYDPYSLLACALTCRCFHGPSIFALRGLCTCWIMARDWGGPEEIVEDAQRCLVSAKLVQHLVVDGSGGGSSHAFTVVPLQFAKKFVNLASVRLHSISDARRIHPSVWYLYGRSFSRATYLDLKSIKFPSFIDFANLLVSFPFITSLKLEDISCDNCTLSPSVIRVPGRPMLQLQYLSVGGQEWFQHTFTRWFFSRGGLVEDTLRTDATFTSCPFVFRLLDNFRTHLRELIMCFPFPQEIAGGTQPVRMHSDRCLRLLSSDFPEIKRITLEAVCRVHMPFVRALFSRTSPTLHTFKISVCPSSEDHHSDTWNTLDIILFAWWASKSPDVGVLIQLHPACIREHDLKTIFPIMSGHRFHWVPWGRTEE</sequence>
<name>A0AAD5V4A6_9APHY</name>
<evidence type="ECO:0000259" key="1">
    <source>
        <dbReference type="Pfam" id="PF12937"/>
    </source>
</evidence>
<dbReference type="InterPro" id="IPR036047">
    <property type="entry name" value="F-box-like_dom_sf"/>
</dbReference>
<dbReference type="SUPFAM" id="SSF81383">
    <property type="entry name" value="F-box domain"/>
    <property type="match status" value="1"/>
</dbReference>
<gene>
    <name evidence="2" type="ORF">NLI96_g5726</name>
</gene>
<accession>A0AAD5V4A6</accession>
<dbReference type="AlphaFoldDB" id="A0AAD5V4A6"/>
<dbReference type="EMBL" id="JANAWD010000194">
    <property type="protein sequence ID" value="KAJ3484321.1"/>
    <property type="molecule type" value="Genomic_DNA"/>
</dbReference>
<dbReference type="InterPro" id="IPR001810">
    <property type="entry name" value="F-box_dom"/>
</dbReference>
<feature type="domain" description="F-box" evidence="1">
    <location>
        <begin position="48"/>
        <end position="78"/>
    </location>
</feature>
<protein>
    <recommendedName>
        <fullName evidence="1">F-box domain-containing protein</fullName>
    </recommendedName>
</protein>